<dbReference type="Proteomes" id="UP000650466">
    <property type="component" value="Unassembled WGS sequence"/>
</dbReference>
<name>A0A926QKB0_9BACL</name>
<dbReference type="AlphaFoldDB" id="A0A926QKB0"/>
<keyword evidence="2" id="KW-1185">Reference proteome</keyword>
<evidence type="ECO:0000313" key="1">
    <source>
        <dbReference type="EMBL" id="MBD0381297.1"/>
    </source>
</evidence>
<evidence type="ECO:0000313" key="2">
    <source>
        <dbReference type="Proteomes" id="UP000650466"/>
    </source>
</evidence>
<proteinExistence type="predicted"/>
<protein>
    <submittedName>
        <fullName evidence="1">Uncharacterized protein</fullName>
    </submittedName>
</protein>
<sequence length="72" mass="8680">MKTCDHKYVKQAFAITPIIPTEIEKRLIESMENAINEQYEQFWQMNGFTREMSSYGKQHLRDRSTWWHGTIV</sequence>
<dbReference type="EMBL" id="JACVVD010000004">
    <property type="protein sequence ID" value="MBD0381297.1"/>
    <property type="molecule type" value="Genomic_DNA"/>
</dbReference>
<comment type="caution">
    <text evidence="1">The sequence shown here is derived from an EMBL/GenBank/DDBJ whole genome shotgun (WGS) entry which is preliminary data.</text>
</comment>
<accession>A0A926QKB0</accession>
<organism evidence="1 2">
    <name type="scientific">Paenibacillus sedimenti</name>
    <dbReference type="NCBI Taxonomy" id="2770274"/>
    <lineage>
        <taxon>Bacteria</taxon>
        <taxon>Bacillati</taxon>
        <taxon>Bacillota</taxon>
        <taxon>Bacilli</taxon>
        <taxon>Bacillales</taxon>
        <taxon>Paenibacillaceae</taxon>
        <taxon>Paenibacillus</taxon>
    </lineage>
</organism>
<dbReference type="RefSeq" id="WP_188175086.1">
    <property type="nucleotide sequence ID" value="NZ_JACVVD010000004.1"/>
</dbReference>
<gene>
    <name evidence="1" type="ORF">ICC18_14320</name>
</gene>
<reference evidence="1" key="1">
    <citation type="submission" date="2020-09" db="EMBL/GenBank/DDBJ databases">
        <title>Draft Genome Sequence of Paenibacillus sp. WST5.</title>
        <authorList>
            <person name="Bao Z."/>
        </authorList>
    </citation>
    <scope>NUCLEOTIDE SEQUENCE</scope>
    <source>
        <strain evidence="1">WST5</strain>
    </source>
</reference>